<dbReference type="InterPro" id="IPR002797">
    <property type="entry name" value="Polysacc_synth"/>
</dbReference>
<keyword evidence="5 6" id="KW-0472">Membrane</keyword>
<dbReference type="RefSeq" id="WP_243477969.1">
    <property type="nucleotide sequence ID" value="NZ_CP063982.1"/>
</dbReference>
<evidence type="ECO:0000313" key="8">
    <source>
        <dbReference type="Proteomes" id="UP000831607"/>
    </source>
</evidence>
<evidence type="ECO:0000256" key="6">
    <source>
        <dbReference type="SAM" id="Phobius"/>
    </source>
</evidence>
<feature type="transmembrane region" description="Helical" evidence="6">
    <location>
        <begin position="40"/>
        <end position="59"/>
    </location>
</feature>
<feature type="transmembrane region" description="Helical" evidence="6">
    <location>
        <begin position="167"/>
        <end position="188"/>
    </location>
</feature>
<feature type="transmembrane region" description="Helical" evidence="6">
    <location>
        <begin position="141"/>
        <end position="161"/>
    </location>
</feature>
<keyword evidence="4 6" id="KW-1133">Transmembrane helix</keyword>
<evidence type="ECO:0000256" key="5">
    <source>
        <dbReference type="ARBA" id="ARBA00023136"/>
    </source>
</evidence>
<name>A0ABY4AIH1_9BURK</name>
<evidence type="ECO:0000256" key="1">
    <source>
        <dbReference type="ARBA" id="ARBA00004651"/>
    </source>
</evidence>
<dbReference type="Pfam" id="PF01943">
    <property type="entry name" value="Polysacc_synt"/>
    <property type="match status" value="1"/>
</dbReference>
<feature type="transmembrane region" description="Helical" evidence="6">
    <location>
        <begin position="357"/>
        <end position="375"/>
    </location>
</feature>
<feature type="transmembrane region" description="Helical" evidence="6">
    <location>
        <begin position="282"/>
        <end position="305"/>
    </location>
</feature>
<comment type="subcellular location">
    <subcellularLocation>
        <location evidence="1">Cell membrane</location>
        <topology evidence="1">Multi-pass membrane protein</topology>
    </subcellularLocation>
</comment>
<evidence type="ECO:0000256" key="2">
    <source>
        <dbReference type="ARBA" id="ARBA00022475"/>
    </source>
</evidence>
<dbReference type="PANTHER" id="PTHR30250">
    <property type="entry name" value="PST FAMILY PREDICTED COLANIC ACID TRANSPORTER"/>
    <property type="match status" value="1"/>
</dbReference>
<protein>
    <submittedName>
        <fullName evidence="7">Oligosaccharide flippase family protein</fullName>
    </submittedName>
</protein>
<organism evidence="7 8">
    <name type="scientific">Orrella daihaiensis</name>
    <dbReference type="NCBI Taxonomy" id="2782176"/>
    <lineage>
        <taxon>Bacteria</taxon>
        <taxon>Pseudomonadati</taxon>
        <taxon>Pseudomonadota</taxon>
        <taxon>Betaproteobacteria</taxon>
        <taxon>Burkholderiales</taxon>
        <taxon>Alcaligenaceae</taxon>
        <taxon>Orrella</taxon>
    </lineage>
</organism>
<evidence type="ECO:0000256" key="3">
    <source>
        <dbReference type="ARBA" id="ARBA00022692"/>
    </source>
</evidence>
<keyword evidence="2" id="KW-1003">Cell membrane</keyword>
<feature type="transmembrane region" description="Helical" evidence="6">
    <location>
        <begin position="325"/>
        <end position="345"/>
    </location>
</feature>
<dbReference type="Proteomes" id="UP000831607">
    <property type="component" value="Chromosome"/>
</dbReference>
<gene>
    <name evidence="7" type="ORF">DHf2319_09705</name>
</gene>
<dbReference type="EMBL" id="CP063982">
    <property type="protein sequence ID" value="UOD49728.1"/>
    <property type="molecule type" value="Genomic_DNA"/>
</dbReference>
<proteinExistence type="predicted"/>
<feature type="transmembrane region" description="Helical" evidence="6">
    <location>
        <begin position="381"/>
        <end position="403"/>
    </location>
</feature>
<keyword evidence="8" id="KW-1185">Reference proteome</keyword>
<dbReference type="PANTHER" id="PTHR30250:SF11">
    <property type="entry name" value="O-ANTIGEN TRANSPORTER-RELATED"/>
    <property type="match status" value="1"/>
</dbReference>
<feature type="transmembrane region" description="Helical" evidence="6">
    <location>
        <begin position="80"/>
        <end position="106"/>
    </location>
</feature>
<dbReference type="InterPro" id="IPR050833">
    <property type="entry name" value="Poly_Biosynth_Transport"/>
</dbReference>
<evidence type="ECO:0000313" key="7">
    <source>
        <dbReference type="EMBL" id="UOD49728.1"/>
    </source>
</evidence>
<reference evidence="7 8" key="1">
    <citation type="submission" date="2020-11" db="EMBL/GenBank/DDBJ databases">
        <title>Algicoccus daihaiensis sp.nov., isolated from Daihai Lake in Inner Mongolia.</title>
        <authorList>
            <person name="Kai J."/>
        </authorList>
    </citation>
    <scope>NUCLEOTIDE SEQUENCE [LARGE SCALE GENOMIC DNA]</scope>
    <source>
        <strain evidence="8">f23</strain>
    </source>
</reference>
<accession>A0ABY4AIH1</accession>
<keyword evidence="3 6" id="KW-0812">Transmembrane</keyword>
<evidence type="ECO:0000256" key="4">
    <source>
        <dbReference type="ARBA" id="ARBA00022989"/>
    </source>
</evidence>
<feature type="transmembrane region" description="Helical" evidence="6">
    <location>
        <begin position="112"/>
        <end position="132"/>
    </location>
</feature>
<sequence>MKTVIRSTAALTSAHAAGYLISLAEVPILARALGASAYGELVWVQATALLASIVVDYGFNLSAAREIAIRKNDPIFLKKLCGDVFLAKLLMLSLITLPILAAYWIFTPVSAGMAAAGFLYFVGFGLTPFWYFQGMERMGRAVAIETTARLLALCSLFLFVNSPQDKTLGLTIMAVSFAISTTIAIGMCRFEVGSFKGSISGAIAQIKSSTAFFVYKSSNQIMTTAATTVLGIVADKTIVGIFAPTEKVVKAIIGIPLPIFQAFYPYLSRLFVENRSQQNRQALILITLITAGGMAAAITLFFIGPSLMHLLLGPGYAAVNELLRLMVWLIPLRLLNQTLGFAVLLPAHLEHKAGIATLWSSAIALASGTYFASLYSPTQGATGMVLGLLIGELVLVAALLWLCRHGLVSRIQT</sequence>